<evidence type="ECO:0000313" key="2">
    <source>
        <dbReference type="EMBL" id="CAL6031300.1"/>
    </source>
</evidence>
<name>A0AA86N9L7_9EUKA</name>
<evidence type="ECO:0000313" key="1">
    <source>
        <dbReference type="EMBL" id="CAI9915619.1"/>
    </source>
</evidence>
<accession>A0AA86N9L7</accession>
<dbReference type="Proteomes" id="UP001642409">
    <property type="component" value="Unassembled WGS sequence"/>
</dbReference>
<dbReference type="AlphaFoldDB" id="A0AA86N9L7"/>
<organism evidence="1">
    <name type="scientific">Hexamita inflata</name>
    <dbReference type="NCBI Taxonomy" id="28002"/>
    <lineage>
        <taxon>Eukaryota</taxon>
        <taxon>Metamonada</taxon>
        <taxon>Diplomonadida</taxon>
        <taxon>Hexamitidae</taxon>
        <taxon>Hexamitinae</taxon>
        <taxon>Hexamita</taxon>
    </lineage>
</organism>
<dbReference type="EMBL" id="CATOUU010000075">
    <property type="protein sequence ID" value="CAI9915619.1"/>
    <property type="molecule type" value="Genomic_DNA"/>
</dbReference>
<evidence type="ECO:0000313" key="3">
    <source>
        <dbReference type="Proteomes" id="UP001642409"/>
    </source>
</evidence>
<sequence length="177" mass="21593">MLSKLQTVQFGFALNFVIEQVTNASIHSEIEVYDRIKQMTLETRYIIWKNVADRINSTAKEVHDYYYNIWTLQYYQNHNVYKQYLIELFYDQIGYCRDANEAIQHTISEFQKQYPSNRCNERELYHFLLCLTTKMNQQDNNMLKEPVQQRRTNQSLQYEEYEPFRFQNAVRQLNIIK</sequence>
<protein>
    <submittedName>
        <fullName evidence="1">Uncharacterized protein</fullName>
    </submittedName>
</protein>
<reference evidence="2 3" key="2">
    <citation type="submission" date="2024-07" db="EMBL/GenBank/DDBJ databases">
        <authorList>
            <person name="Akdeniz Z."/>
        </authorList>
    </citation>
    <scope>NUCLEOTIDE SEQUENCE [LARGE SCALE GENOMIC DNA]</scope>
</reference>
<dbReference type="EMBL" id="CAXDID020000119">
    <property type="protein sequence ID" value="CAL6031300.1"/>
    <property type="molecule type" value="Genomic_DNA"/>
</dbReference>
<reference evidence="1" key="1">
    <citation type="submission" date="2023-06" db="EMBL/GenBank/DDBJ databases">
        <authorList>
            <person name="Kurt Z."/>
        </authorList>
    </citation>
    <scope>NUCLEOTIDE SEQUENCE</scope>
</reference>
<comment type="caution">
    <text evidence="1">The sequence shown here is derived from an EMBL/GenBank/DDBJ whole genome shotgun (WGS) entry which is preliminary data.</text>
</comment>
<keyword evidence="3" id="KW-1185">Reference proteome</keyword>
<gene>
    <name evidence="1" type="ORF">HINF_LOCUS3264</name>
    <name evidence="2" type="ORF">HINF_LOCUS33939</name>
</gene>
<proteinExistence type="predicted"/>